<dbReference type="SMART" id="SM00730">
    <property type="entry name" value="PSN"/>
    <property type="match status" value="1"/>
</dbReference>
<evidence type="ECO:0000259" key="14">
    <source>
        <dbReference type="Pfam" id="PF02225"/>
    </source>
</evidence>
<dbReference type="GO" id="GO:0030660">
    <property type="term" value="C:Golgi-associated vesicle membrane"/>
    <property type="evidence" value="ECO:0007669"/>
    <property type="project" value="TreeGrafter"/>
</dbReference>
<dbReference type="InterPro" id="IPR046450">
    <property type="entry name" value="PA_dom_sf"/>
</dbReference>
<organism evidence="15 16">
    <name type="scientific">Daucus carota subsp. sativus</name>
    <name type="common">Carrot</name>
    <dbReference type="NCBI Taxonomy" id="79200"/>
    <lineage>
        <taxon>Eukaryota</taxon>
        <taxon>Viridiplantae</taxon>
        <taxon>Streptophyta</taxon>
        <taxon>Embryophyta</taxon>
        <taxon>Tracheophyta</taxon>
        <taxon>Spermatophyta</taxon>
        <taxon>Magnoliopsida</taxon>
        <taxon>eudicotyledons</taxon>
        <taxon>Gunneridae</taxon>
        <taxon>Pentapetalae</taxon>
        <taxon>asterids</taxon>
        <taxon>campanulids</taxon>
        <taxon>Apiales</taxon>
        <taxon>Apiaceae</taxon>
        <taxon>Apioideae</taxon>
        <taxon>Scandiceae</taxon>
        <taxon>Daucinae</taxon>
        <taxon>Daucus</taxon>
        <taxon>Daucus sect. Daucus</taxon>
    </lineage>
</organism>
<feature type="transmembrane region" description="Helical" evidence="12">
    <location>
        <begin position="312"/>
        <end position="332"/>
    </location>
</feature>
<evidence type="ECO:0000313" key="15">
    <source>
        <dbReference type="EMBL" id="WOH15165.1"/>
    </source>
</evidence>
<evidence type="ECO:0000256" key="8">
    <source>
        <dbReference type="ARBA" id="ARBA00022801"/>
    </source>
</evidence>
<gene>
    <name evidence="15" type="ORF">DCAR_0934702</name>
</gene>
<dbReference type="InterPro" id="IPR007369">
    <property type="entry name" value="Peptidase_A22B_SPP"/>
</dbReference>
<comment type="subcellular location">
    <subcellularLocation>
        <location evidence="2">Endosome membrane</location>
        <topology evidence="2">Multi-pass membrane protein</topology>
    </subcellularLocation>
</comment>
<dbReference type="GO" id="GO:0005765">
    <property type="term" value="C:lysosomal membrane"/>
    <property type="evidence" value="ECO:0007669"/>
    <property type="project" value="TreeGrafter"/>
</dbReference>
<dbReference type="GO" id="GO:0010008">
    <property type="term" value="C:endosome membrane"/>
    <property type="evidence" value="ECO:0007669"/>
    <property type="project" value="UniProtKB-SubCell"/>
</dbReference>
<evidence type="ECO:0000256" key="2">
    <source>
        <dbReference type="ARBA" id="ARBA00004337"/>
    </source>
</evidence>
<evidence type="ECO:0000256" key="11">
    <source>
        <dbReference type="ARBA" id="ARBA00023180"/>
    </source>
</evidence>
<keyword evidence="16" id="KW-1185">Reference proteome</keyword>
<evidence type="ECO:0000256" key="10">
    <source>
        <dbReference type="ARBA" id="ARBA00023136"/>
    </source>
</evidence>
<dbReference type="Gene3D" id="3.50.30.30">
    <property type="match status" value="1"/>
</dbReference>
<evidence type="ECO:0000256" key="1">
    <source>
        <dbReference type="ARBA" id="ARBA00003012"/>
    </source>
</evidence>
<keyword evidence="11" id="KW-0325">Glycoprotein</keyword>
<dbReference type="InterPro" id="IPR003137">
    <property type="entry name" value="PA_domain"/>
</dbReference>
<feature type="transmembrane region" description="Helical" evidence="12">
    <location>
        <begin position="420"/>
        <end position="444"/>
    </location>
</feature>
<dbReference type="EMBL" id="CP093351">
    <property type="protein sequence ID" value="WOH15165.1"/>
    <property type="molecule type" value="Genomic_DNA"/>
</dbReference>
<dbReference type="Pfam" id="PF04258">
    <property type="entry name" value="Peptidase_A22B"/>
    <property type="match status" value="1"/>
</dbReference>
<dbReference type="PANTHER" id="PTHR12174">
    <property type="entry name" value="SIGNAL PEPTIDE PEPTIDASE"/>
    <property type="match status" value="1"/>
</dbReference>
<feature type="signal peptide" evidence="13">
    <location>
        <begin position="1"/>
        <end position="27"/>
    </location>
</feature>
<dbReference type="GO" id="GO:0098554">
    <property type="term" value="C:cytoplasmic side of endoplasmic reticulum membrane"/>
    <property type="evidence" value="ECO:0007669"/>
    <property type="project" value="TreeGrafter"/>
</dbReference>
<keyword evidence="6 13" id="KW-0732">Signal</keyword>
<feature type="transmembrane region" description="Helical" evidence="12">
    <location>
        <begin position="365"/>
        <end position="383"/>
    </location>
</feature>
<evidence type="ECO:0000256" key="3">
    <source>
        <dbReference type="ARBA" id="ARBA00006859"/>
    </source>
</evidence>
<feature type="transmembrane region" description="Helical" evidence="12">
    <location>
        <begin position="484"/>
        <end position="503"/>
    </location>
</feature>
<dbReference type="FunFam" id="3.50.30.30:FF:000007">
    <property type="entry name" value="Signal peptide peptidase-like 3"/>
    <property type="match status" value="1"/>
</dbReference>
<evidence type="ECO:0000313" key="16">
    <source>
        <dbReference type="Proteomes" id="UP000077755"/>
    </source>
</evidence>
<evidence type="ECO:0000256" key="6">
    <source>
        <dbReference type="ARBA" id="ARBA00022729"/>
    </source>
</evidence>
<feature type="transmembrane region" description="Helical" evidence="12">
    <location>
        <begin position="194"/>
        <end position="211"/>
    </location>
</feature>
<reference evidence="15" key="1">
    <citation type="journal article" date="2016" name="Nat. Genet.">
        <title>A high-quality carrot genome assembly provides new insights into carotenoid accumulation and asterid genome evolution.</title>
        <authorList>
            <person name="Iorizzo M."/>
            <person name="Ellison S."/>
            <person name="Senalik D."/>
            <person name="Zeng P."/>
            <person name="Satapoomin P."/>
            <person name="Huang J."/>
            <person name="Bowman M."/>
            <person name="Iovene M."/>
            <person name="Sanseverino W."/>
            <person name="Cavagnaro P."/>
            <person name="Yildiz M."/>
            <person name="Macko-Podgorni A."/>
            <person name="Moranska E."/>
            <person name="Grzebelus E."/>
            <person name="Grzebelus D."/>
            <person name="Ashrafi H."/>
            <person name="Zheng Z."/>
            <person name="Cheng S."/>
            <person name="Spooner D."/>
            <person name="Van Deynze A."/>
            <person name="Simon P."/>
        </authorList>
    </citation>
    <scope>NUCLEOTIDE SEQUENCE</scope>
    <source>
        <tissue evidence="15">Leaf</tissue>
    </source>
</reference>
<keyword evidence="8" id="KW-0378">Hydrolase</keyword>
<feature type="transmembrane region" description="Helical" evidence="12">
    <location>
        <begin position="244"/>
        <end position="264"/>
    </location>
</feature>
<evidence type="ECO:0000256" key="7">
    <source>
        <dbReference type="ARBA" id="ARBA00022753"/>
    </source>
</evidence>
<comment type="function">
    <text evidence="1">Intramembrane-cleaving aspartic protease (I-CLiP) that cleaves type II membrane signal peptides in the hydrophobic plane of the membrane.</text>
</comment>
<evidence type="ECO:0000256" key="13">
    <source>
        <dbReference type="SAM" id="SignalP"/>
    </source>
</evidence>
<evidence type="ECO:0000256" key="4">
    <source>
        <dbReference type="ARBA" id="ARBA00022670"/>
    </source>
</evidence>
<dbReference type="PANTHER" id="PTHR12174:SF90">
    <property type="entry name" value="SIGNAL PEPTIDE PEPTIDASE-LIKE 3"/>
    <property type="match status" value="1"/>
</dbReference>
<dbReference type="Pfam" id="PF02225">
    <property type="entry name" value="PA"/>
    <property type="match status" value="1"/>
</dbReference>
<keyword evidence="10 12" id="KW-0472">Membrane</keyword>
<reference evidence="15" key="2">
    <citation type="submission" date="2022-03" db="EMBL/GenBank/DDBJ databases">
        <title>Draft title - Genomic analysis of global carrot germplasm unveils the trajectory of domestication and the origin of high carotenoid orange carrot.</title>
        <authorList>
            <person name="Iorizzo M."/>
            <person name="Ellison S."/>
            <person name="Senalik D."/>
            <person name="Macko-Podgorni A."/>
            <person name="Grzebelus D."/>
            <person name="Bostan H."/>
            <person name="Rolling W."/>
            <person name="Curaba J."/>
            <person name="Simon P."/>
        </authorList>
    </citation>
    <scope>NUCLEOTIDE SEQUENCE</scope>
    <source>
        <tissue evidence="15">Leaf</tissue>
    </source>
</reference>
<dbReference type="InterPro" id="IPR006639">
    <property type="entry name" value="Preselin/SPP"/>
</dbReference>
<protein>
    <recommendedName>
        <fullName evidence="14">PA domain-containing protein</fullName>
    </recommendedName>
</protein>
<evidence type="ECO:0000256" key="12">
    <source>
        <dbReference type="SAM" id="Phobius"/>
    </source>
</evidence>
<dbReference type="Proteomes" id="UP000077755">
    <property type="component" value="Chromosome 9"/>
</dbReference>
<feature type="transmembrane region" description="Helical" evidence="12">
    <location>
        <begin position="456"/>
        <end position="478"/>
    </location>
</feature>
<dbReference type="GO" id="GO:0042500">
    <property type="term" value="F:aspartic endopeptidase activity, intramembrane cleaving"/>
    <property type="evidence" value="ECO:0007669"/>
    <property type="project" value="InterPro"/>
</dbReference>
<feature type="transmembrane region" description="Helical" evidence="12">
    <location>
        <begin position="338"/>
        <end position="358"/>
    </location>
</feature>
<feature type="chain" id="PRO_5042204315" description="PA domain-containing protein" evidence="13">
    <location>
        <begin position="28"/>
        <end position="528"/>
    </location>
</feature>
<dbReference type="SUPFAM" id="SSF52025">
    <property type="entry name" value="PA domain"/>
    <property type="match status" value="1"/>
</dbReference>
<name>A0AAF0XVW3_DAUCS</name>
<feature type="domain" description="PA" evidence="14">
    <location>
        <begin position="89"/>
        <end position="167"/>
    </location>
</feature>
<evidence type="ECO:0000256" key="5">
    <source>
        <dbReference type="ARBA" id="ARBA00022692"/>
    </source>
</evidence>
<accession>A0AAF0XVW3</accession>
<sequence>MIIMASSSVYALPILLILCSSSLFSNAASICRKTEDIQQVIYACMHVIVENWVDGVKDDNIFGIGAKFGEKLPKEEEKAAKLSATIPNPSDCCSKSTEKLSGTIAVCPRGTCEFAVKADVAQSGGATNLLLINNDEDGLPLIDCPSNDSLSITIPTVIITKSDGEHLTNFMVGKKKVELLLYAPPRAIVDSSVVFLWIMTVGTVACAALWSEFTAKGNERSYDELSPKKSAEAGADDEDEIVEINLMSAVTFVITASGFLLLLYFFMSAWFVWVLIILFSIGGVQGLHNCITSLVSSKWKKQKVGLPAIGEVSVFSLVTLILCIAFAIFWAITRRASYSWIGQDILGICLMITVLQLAQLPNIKVATALLCCAFCYDIFWVFLSPAIFGNSVMISVAKGDHSGGESIPMLLRTPKFFDPFGGYNMIGFGDILFPGLLVAYSFRFDKAKMKGVRDGYFLWLMIGYSVGLLSTYLGLYLMKGHGQPALLYLVPSTLGTIVVLGLVRGELKDLWSSTLEDISKAKKSSGEA</sequence>
<keyword evidence="5 12" id="KW-0812">Transmembrane</keyword>
<keyword evidence="7" id="KW-0967">Endosome</keyword>
<dbReference type="AlphaFoldDB" id="A0AAF0XVW3"/>
<proteinExistence type="inferred from homology"/>
<keyword evidence="4" id="KW-0645">Protease</keyword>
<dbReference type="GO" id="GO:0098553">
    <property type="term" value="C:lumenal side of endoplasmic reticulum membrane"/>
    <property type="evidence" value="ECO:0007669"/>
    <property type="project" value="TreeGrafter"/>
</dbReference>
<feature type="transmembrane region" description="Helical" evidence="12">
    <location>
        <begin position="270"/>
        <end position="291"/>
    </location>
</feature>
<keyword evidence="9 12" id="KW-1133">Transmembrane helix</keyword>
<evidence type="ECO:0000256" key="9">
    <source>
        <dbReference type="ARBA" id="ARBA00022989"/>
    </source>
</evidence>
<comment type="similarity">
    <text evidence="3">Belongs to the peptidase A22B family.</text>
</comment>
<dbReference type="GO" id="GO:0033619">
    <property type="term" value="P:membrane protein proteolysis"/>
    <property type="evidence" value="ECO:0007669"/>
    <property type="project" value="TreeGrafter"/>
</dbReference>